<proteinExistence type="predicted"/>
<evidence type="ECO:0000313" key="3">
    <source>
        <dbReference type="Proteomes" id="UP000199161"/>
    </source>
</evidence>
<evidence type="ECO:0000313" key="2">
    <source>
        <dbReference type="EMBL" id="SFC54919.1"/>
    </source>
</evidence>
<sequence length="54" mass="5832">MEIPVDRLGVLGILGVVGVWTNEPALYALFALFVLFASDRTITLPVGDREGLSE</sequence>
<dbReference type="Proteomes" id="UP000199161">
    <property type="component" value="Unassembled WGS sequence"/>
</dbReference>
<dbReference type="RefSeq" id="WP_177209206.1">
    <property type="nucleotide sequence ID" value="NZ_FOKW01000010.1"/>
</dbReference>
<feature type="transmembrane region" description="Helical" evidence="1">
    <location>
        <begin position="12"/>
        <end position="36"/>
    </location>
</feature>
<reference evidence="3" key="1">
    <citation type="submission" date="2016-10" db="EMBL/GenBank/DDBJ databases">
        <authorList>
            <person name="Varghese N."/>
            <person name="Submissions S."/>
        </authorList>
    </citation>
    <scope>NUCLEOTIDE SEQUENCE [LARGE SCALE GENOMIC DNA]</scope>
    <source>
        <strain evidence="3">DSM 13078</strain>
    </source>
</reference>
<keyword evidence="1" id="KW-1133">Transmembrane helix</keyword>
<organism evidence="2 3">
    <name type="scientific">Natronobacterium haloterrestre</name>
    <name type="common">Halobiforma haloterrestris</name>
    <dbReference type="NCBI Taxonomy" id="148448"/>
    <lineage>
        <taxon>Archaea</taxon>
        <taxon>Methanobacteriati</taxon>
        <taxon>Methanobacteriota</taxon>
        <taxon>Stenosarchaea group</taxon>
        <taxon>Halobacteria</taxon>
        <taxon>Halobacteriales</taxon>
        <taxon>Natrialbaceae</taxon>
        <taxon>Natronobacterium</taxon>
    </lineage>
</organism>
<keyword evidence="1" id="KW-0472">Membrane</keyword>
<name>A0A1I1K1V7_NATHA</name>
<accession>A0A1I1K1V7</accession>
<gene>
    <name evidence="2" type="ORF">SAMN05444422_11059</name>
</gene>
<dbReference type="AlphaFoldDB" id="A0A1I1K1V7"/>
<protein>
    <submittedName>
        <fullName evidence="2">Uncharacterized protein</fullName>
    </submittedName>
</protein>
<keyword evidence="1" id="KW-0812">Transmembrane</keyword>
<dbReference type="EMBL" id="FOKW01000010">
    <property type="protein sequence ID" value="SFC54919.1"/>
    <property type="molecule type" value="Genomic_DNA"/>
</dbReference>
<keyword evidence="3" id="KW-1185">Reference proteome</keyword>
<evidence type="ECO:0000256" key="1">
    <source>
        <dbReference type="SAM" id="Phobius"/>
    </source>
</evidence>